<dbReference type="OrthoDB" id="9776116at2"/>
<evidence type="ECO:0000313" key="3">
    <source>
        <dbReference type="Proteomes" id="UP000243205"/>
    </source>
</evidence>
<dbReference type="RefSeq" id="WP_092075182.1">
    <property type="nucleotide sequence ID" value="NZ_FNAQ01000001.1"/>
</dbReference>
<organism evidence="2 3">
    <name type="scientific">Desulfuromonas thiophila</name>
    <dbReference type="NCBI Taxonomy" id="57664"/>
    <lineage>
        <taxon>Bacteria</taxon>
        <taxon>Pseudomonadati</taxon>
        <taxon>Thermodesulfobacteriota</taxon>
        <taxon>Desulfuromonadia</taxon>
        <taxon>Desulfuromonadales</taxon>
        <taxon>Desulfuromonadaceae</taxon>
        <taxon>Desulfuromonas</taxon>
    </lineage>
</organism>
<accession>A0A1G6WT36</accession>
<feature type="domain" description="DUF58" evidence="1">
    <location>
        <begin position="55"/>
        <end position="240"/>
    </location>
</feature>
<dbReference type="AlphaFoldDB" id="A0A1G6WT36"/>
<sequence>MTSAAPSSPVRIQLEELLALGVDLPAWRAPQGPARQAGDGSRPTRWRGRGMDFAEVRPYQAGDEIRNLDWRVTARRGRPHTKLFHEERERPLLVAVDYRRPMFFATRGCYKAVQAARLAALLGWNALRRGDRFGLALFSDDAAVELRPRRGRSAVLQALRLLAEDPAWQRPAHQPFVPAHRLEQQLARLHQVVRPGSQLVLLTDGNQWDSAVEQQLAQLRRHADLAVLLCYDPFERQLPVTLPAQARLTLSDGHARLALTAAELQRQLQQPFAVRWQRLASFCQDRAALFLPCATNEDAGTWLAARPQLWRGRP</sequence>
<dbReference type="Proteomes" id="UP000243205">
    <property type="component" value="Unassembled WGS sequence"/>
</dbReference>
<dbReference type="EMBL" id="FNAQ01000001">
    <property type="protein sequence ID" value="SDD68803.1"/>
    <property type="molecule type" value="Genomic_DNA"/>
</dbReference>
<dbReference type="SUPFAM" id="SSF53300">
    <property type="entry name" value="vWA-like"/>
    <property type="match status" value="1"/>
</dbReference>
<name>A0A1G6WT36_9BACT</name>
<dbReference type="InterPro" id="IPR036465">
    <property type="entry name" value="vWFA_dom_sf"/>
</dbReference>
<reference evidence="3" key="1">
    <citation type="submission" date="2016-10" db="EMBL/GenBank/DDBJ databases">
        <authorList>
            <person name="Varghese N."/>
            <person name="Submissions S."/>
        </authorList>
    </citation>
    <scope>NUCLEOTIDE SEQUENCE [LARGE SCALE GENOMIC DNA]</scope>
    <source>
        <strain evidence="3">DSM 8987</strain>
    </source>
</reference>
<gene>
    <name evidence="2" type="ORF">SAMN05661003_10115</name>
</gene>
<proteinExistence type="predicted"/>
<dbReference type="PANTHER" id="PTHR33608:SF12">
    <property type="entry name" value="DUF58 DOMAIN-CONTAINING PROTEIN"/>
    <property type="match status" value="1"/>
</dbReference>
<evidence type="ECO:0000259" key="1">
    <source>
        <dbReference type="Pfam" id="PF01882"/>
    </source>
</evidence>
<dbReference type="Pfam" id="PF01882">
    <property type="entry name" value="DUF58"/>
    <property type="match status" value="1"/>
</dbReference>
<protein>
    <recommendedName>
        <fullName evidence="1">DUF58 domain-containing protein</fullName>
    </recommendedName>
</protein>
<keyword evidence="3" id="KW-1185">Reference proteome</keyword>
<dbReference type="InterPro" id="IPR002881">
    <property type="entry name" value="DUF58"/>
</dbReference>
<evidence type="ECO:0000313" key="2">
    <source>
        <dbReference type="EMBL" id="SDD68803.1"/>
    </source>
</evidence>
<dbReference type="STRING" id="57664.SAMN05661003_10115"/>
<dbReference type="Gene3D" id="3.40.50.410">
    <property type="entry name" value="von Willebrand factor, type A domain"/>
    <property type="match status" value="1"/>
</dbReference>
<dbReference type="PANTHER" id="PTHR33608">
    <property type="entry name" value="BLL2464 PROTEIN"/>
    <property type="match status" value="1"/>
</dbReference>